<dbReference type="EMBL" id="JBHMBS010000019">
    <property type="protein sequence ID" value="MFB9679990.1"/>
    <property type="molecule type" value="Genomic_DNA"/>
</dbReference>
<comment type="caution">
    <text evidence="4">The sequence shown here is derived from an EMBL/GenBank/DDBJ whole genome shotgun (WGS) entry which is preliminary data.</text>
</comment>
<feature type="region of interest" description="Disordered" evidence="1">
    <location>
        <begin position="1"/>
        <end position="82"/>
    </location>
</feature>
<accession>A0ABV5TPF9</accession>
<dbReference type="InterPro" id="IPR046253">
    <property type="entry name" value="DUF6286"/>
</dbReference>
<sequence length="271" mass="28870">MARQVPDPAEPVPRGEPTGETTPTPRPETAEPAAPPAYGTTEPATPPAYDVAEPAAPPAYGTTEPAVTSAYGTTEPSPEPIYGTVAKDASADRAAIRAFRPRRVLPSVITAVLMTLIGLLLALEVISALLGRPLRLVPYDRILSWATSTPWNDPRVMAGAGLAGLLGLLLVLLAIVPGRPTLIPVRTGDKDLAIGMQRRGFTRSLAHAAEQVQGIEHARVRLRGKAVHVAADSGMRDTRGLADAVREAVNLRITALSPVWKYPVRVYLREK</sequence>
<name>A0ABV5TPF9_9ACTN</name>
<feature type="compositionally biased region" description="Low complexity" evidence="1">
    <location>
        <begin position="30"/>
        <end position="43"/>
    </location>
</feature>
<dbReference type="Proteomes" id="UP001589610">
    <property type="component" value="Unassembled WGS sequence"/>
</dbReference>
<evidence type="ECO:0000259" key="3">
    <source>
        <dbReference type="Pfam" id="PF19803"/>
    </source>
</evidence>
<keyword evidence="2" id="KW-0812">Transmembrane</keyword>
<feature type="transmembrane region" description="Helical" evidence="2">
    <location>
        <begin position="156"/>
        <end position="176"/>
    </location>
</feature>
<keyword evidence="5" id="KW-1185">Reference proteome</keyword>
<keyword evidence="2" id="KW-1133">Transmembrane helix</keyword>
<gene>
    <name evidence="4" type="ORF">ACFFRH_31290</name>
</gene>
<feature type="domain" description="DUF6286" evidence="3">
    <location>
        <begin position="165"/>
        <end position="269"/>
    </location>
</feature>
<dbReference type="RefSeq" id="WP_344749318.1">
    <property type="nucleotide sequence ID" value="NZ_BAAAWW010000190.1"/>
</dbReference>
<evidence type="ECO:0000256" key="2">
    <source>
        <dbReference type="SAM" id="Phobius"/>
    </source>
</evidence>
<organism evidence="4 5">
    <name type="scientific">Streptosporangium vulgare</name>
    <dbReference type="NCBI Taxonomy" id="46190"/>
    <lineage>
        <taxon>Bacteria</taxon>
        <taxon>Bacillati</taxon>
        <taxon>Actinomycetota</taxon>
        <taxon>Actinomycetes</taxon>
        <taxon>Streptosporangiales</taxon>
        <taxon>Streptosporangiaceae</taxon>
        <taxon>Streptosporangium</taxon>
    </lineage>
</organism>
<evidence type="ECO:0000256" key="1">
    <source>
        <dbReference type="SAM" id="MobiDB-lite"/>
    </source>
</evidence>
<dbReference type="Pfam" id="PF19803">
    <property type="entry name" value="DUF6286"/>
    <property type="match status" value="1"/>
</dbReference>
<evidence type="ECO:0000313" key="4">
    <source>
        <dbReference type="EMBL" id="MFB9679990.1"/>
    </source>
</evidence>
<proteinExistence type="predicted"/>
<feature type="transmembrane region" description="Helical" evidence="2">
    <location>
        <begin position="104"/>
        <end position="130"/>
    </location>
</feature>
<keyword evidence="2" id="KW-0472">Membrane</keyword>
<evidence type="ECO:0000313" key="5">
    <source>
        <dbReference type="Proteomes" id="UP001589610"/>
    </source>
</evidence>
<reference evidence="4 5" key="1">
    <citation type="submission" date="2024-09" db="EMBL/GenBank/DDBJ databases">
        <authorList>
            <person name="Sun Q."/>
            <person name="Mori K."/>
        </authorList>
    </citation>
    <scope>NUCLEOTIDE SEQUENCE [LARGE SCALE GENOMIC DNA]</scope>
    <source>
        <strain evidence="4 5">JCM 3028</strain>
    </source>
</reference>
<protein>
    <submittedName>
        <fullName evidence="4">DUF6286 domain-containing protein</fullName>
    </submittedName>
</protein>